<reference evidence="7 8" key="1">
    <citation type="submission" date="2020-08" db="EMBL/GenBank/DDBJ databases">
        <title>Genomic Encyclopedia of Type Strains, Phase IV (KMG-IV): sequencing the most valuable type-strain genomes for metagenomic binning, comparative biology and taxonomic classification.</title>
        <authorList>
            <person name="Goeker M."/>
        </authorList>
    </citation>
    <scope>NUCLEOTIDE SEQUENCE [LARGE SCALE GENOMIC DNA]</scope>
    <source>
        <strain evidence="7 8">DSM 105074</strain>
    </source>
</reference>
<dbReference type="GO" id="GO:0005886">
    <property type="term" value="C:plasma membrane"/>
    <property type="evidence" value="ECO:0007669"/>
    <property type="project" value="UniProtKB-SubCell"/>
</dbReference>
<keyword evidence="8" id="KW-1185">Reference proteome</keyword>
<dbReference type="Proteomes" id="UP000557307">
    <property type="component" value="Unassembled WGS sequence"/>
</dbReference>
<feature type="transmembrane region" description="Helical" evidence="6">
    <location>
        <begin position="47"/>
        <end position="67"/>
    </location>
</feature>
<evidence type="ECO:0000256" key="6">
    <source>
        <dbReference type="SAM" id="Phobius"/>
    </source>
</evidence>
<comment type="subcellular location">
    <subcellularLocation>
        <location evidence="1">Cell membrane</location>
        <topology evidence="1">Multi-pass membrane protein</topology>
    </subcellularLocation>
</comment>
<feature type="transmembrane region" description="Helical" evidence="6">
    <location>
        <begin position="386"/>
        <end position="405"/>
    </location>
</feature>
<gene>
    <name evidence="7" type="ORF">HNQ92_000282</name>
</gene>
<organism evidence="7 8">
    <name type="scientific">Rhabdobacter roseus</name>
    <dbReference type="NCBI Taxonomy" id="1655419"/>
    <lineage>
        <taxon>Bacteria</taxon>
        <taxon>Pseudomonadati</taxon>
        <taxon>Bacteroidota</taxon>
        <taxon>Cytophagia</taxon>
        <taxon>Cytophagales</taxon>
        <taxon>Cytophagaceae</taxon>
        <taxon>Rhabdobacter</taxon>
    </lineage>
</organism>
<dbReference type="Pfam" id="PF01943">
    <property type="entry name" value="Polysacc_synt"/>
    <property type="match status" value="1"/>
</dbReference>
<sequence>MSVLKKLAGETASYGVSTMLGRLLNYLLVMLHTRLFFPEQLSVQVQLYAYAGLTLVIYTFGMETAYFRFARKEADQRQYYNLILSAVISVSVFFSGLMYLFAEDVARLIEYPEEVTLVRWMALIMAIDGIVSIPFARLRLEKKVKKFVAARVANILANIGFNFFFLLLCRDIYEGRYLLFLKPAVDLFYDPAMAPGYIILANLMANLLFFVLLCREFLDFRFVFNRALFRPVWVYAFPILIMNLAAVTNYVFDRSFLQYLLPENFYPGRTTRDAIGIYGQCFKLSIFMNLAIQAFKYAAEPFFFSKAEDKNAPSVFAEVMKWFVLVCILMWVGICLNLDLLAELFLRKKIYHEGLPIVPWLLLGFLFLGVYYNLAAWFKITDKTQYGTYLTITGAAITMGLNFLLVPRIGYLGCALAFATSALVMMGLCYYYGQKYYPVPYPVKSSAGYLLAGAALIYGSSRIEIANLWLAVPFHVFLFGLFALAVLLAERKALPPRFRTLFGLFKV</sequence>
<feature type="transmembrane region" description="Helical" evidence="6">
    <location>
        <begin position="232"/>
        <end position="252"/>
    </location>
</feature>
<evidence type="ECO:0000256" key="4">
    <source>
        <dbReference type="ARBA" id="ARBA00022989"/>
    </source>
</evidence>
<keyword evidence="2" id="KW-1003">Cell membrane</keyword>
<evidence type="ECO:0000256" key="5">
    <source>
        <dbReference type="ARBA" id="ARBA00023136"/>
    </source>
</evidence>
<dbReference type="PANTHER" id="PTHR30250:SF11">
    <property type="entry name" value="O-ANTIGEN TRANSPORTER-RELATED"/>
    <property type="match status" value="1"/>
</dbReference>
<feature type="transmembrane region" description="Helical" evidence="6">
    <location>
        <begin position="12"/>
        <end position="35"/>
    </location>
</feature>
<feature type="transmembrane region" description="Helical" evidence="6">
    <location>
        <begin position="354"/>
        <end position="374"/>
    </location>
</feature>
<evidence type="ECO:0000256" key="1">
    <source>
        <dbReference type="ARBA" id="ARBA00004651"/>
    </source>
</evidence>
<dbReference type="RefSeq" id="WP_184169791.1">
    <property type="nucleotide sequence ID" value="NZ_JACHGF010000001.1"/>
</dbReference>
<name>A0A840TG36_9BACT</name>
<comment type="caution">
    <text evidence="7">The sequence shown here is derived from an EMBL/GenBank/DDBJ whole genome shotgun (WGS) entry which is preliminary data.</text>
</comment>
<feature type="transmembrane region" description="Helical" evidence="6">
    <location>
        <begin position="468"/>
        <end position="489"/>
    </location>
</feature>
<protein>
    <submittedName>
        <fullName evidence="7">O-antigen/teichoic acid export membrane protein</fullName>
    </submittedName>
</protein>
<proteinExistence type="predicted"/>
<keyword evidence="3 6" id="KW-0812">Transmembrane</keyword>
<feature type="transmembrane region" description="Helical" evidence="6">
    <location>
        <begin position="117"/>
        <end position="136"/>
    </location>
</feature>
<dbReference type="InterPro" id="IPR050833">
    <property type="entry name" value="Poly_Biosynth_Transport"/>
</dbReference>
<feature type="transmembrane region" description="Helical" evidence="6">
    <location>
        <begin position="322"/>
        <end position="342"/>
    </location>
</feature>
<keyword evidence="4 6" id="KW-1133">Transmembrane helix</keyword>
<evidence type="ECO:0000313" key="8">
    <source>
        <dbReference type="Proteomes" id="UP000557307"/>
    </source>
</evidence>
<feature type="transmembrane region" description="Helical" evidence="6">
    <location>
        <begin position="79"/>
        <end position="102"/>
    </location>
</feature>
<keyword evidence="5 6" id="KW-0472">Membrane</keyword>
<dbReference type="InterPro" id="IPR002797">
    <property type="entry name" value="Polysacc_synth"/>
</dbReference>
<feature type="transmembrane region" description="Helical" evidence="6">
    <location>
        <begin position="193"/>
        <end position="212"/>
    </location>
</feature>
<feature type="transmembrane region" description="Helical" evidence="6">
    <location>
        <begin position="412"/>
        <end position="433"/>
    </location>
</feature>
<dbReference type="EMBL" id="JACHGF010000001">
    <property type="protein sequence ID" value="MBB5282161.1"/>
    <property type="molecule type" value="Genomic_DNA"/>
</dbReference>
<dbReference type="PANTHER" id="PTHR30250">
    <property type="entry name" value="PST FAMILY PREDICTED COLANIC ACID TRANSPORTER"/>
    <property type="match status" value="1"/>
</dbReference>
<evidence type="ECO:0000256" key="3">
    <source>
        <dbReference type="ARBA" id="ARBA00022692"/>
    </source>
</evidence>
<accession>A0A840TG36</accession>
<dbReference type="AlphaFoldDB" id="A0A840TG36"/>
<evidence type="ECO:0000313" key="7">
    <source>
        <dbReference type="EMBL" id="MBB5282161.1"/>
    </source>
</evidence>
<feature type="transmembrane region" description="Helical" evidence="6">
    <location>
        <begin position="148"/>
        <end position="173"/>
    </location>
</feature>
<evidence type="ECO:0000256" key="2">
    <source>
        <dbReference type="ARBA" id="ARBA00022475"/>
    </source>
</evidence>